<proteinExistence type="predicted"/>
<dbReference type="eggNOG" id="COG4932">
    <property type="taxonomic scope" value="Bacteria"/>
</dbReference>
<dbReference type="SUPFAM" id="SSF103647">
    <property type="entry name" value="TSP type-3 repeat"/>
    <property type="match status" value="1"/>
</dbReference>
<dbReference type="GO" id="GO:0005509">
    <property type="term" value="F:calcium ion binding"/>
    <property type="evidence" value="ECO:0007669"/>
    <property type="project" value="InterPro"/>
</dbReference>
<dbReference type="HOGENOM" id="CLU_278599_0_0_10"/>
<dbReference type="KEGG" id="ptq:P700755_002496"/>
<feature type="region of interest" description="Disordered" evidence="1">
    <location>
        <begin position="915"/>
        <end position="961"/>
    </location>
</feature>
<name>K4IFD6_PSYTT</name>
<accession>K4IFD6</accession>
<evidence type="ECO:0000256" key="1">
    <source>
        <dbReference type="SAM" id="MobiDB-lite"/>
    </source>
</evidence>
<keyword evidence="3" id="KW-1185">Reference proteome</keyword>
<reference evidence="2" key="1">
    <citation type="submission" date="2006-03" db="EMBL/GenBank/DDBJ databases">
        <authorList>
            <person name="Bowman J."/>
            <person name="Ferriera S."/>
            <person name="Johnson J."/>
            <person name="Kravitz S."/>
            <person name="Halpern A."/>
            <person name="Remington K."/>
            <person name="Beeson K."/>
            <person name="Tran B."/>
            <person name="Rogers Y.-H."/>
            <person name="Friedman R."/>
            <person name="Venter J.C."/>
        </authorList>
    </citation>
    <scope>NUCLEOTIDE SEQUENCE [LARGE SCALE GENOMIC DNA]</scope>
    <source>
        <strain evidence="2">ATCC 700755</strain>
    </source>
</reference>
<dbReference type="STRING" id="313595.P700755_002496"/>
<dbReference type="AlphaFoldDB" id="K4IFD6"/>
<feature type="compositionally biased region" description="Polar residues" evidence="1">
    <location>
        <begin position="1079"/>
        <end position="1090"/>
    </location>
</feature>
<sequence>MFFSFLIIPLFGSAQVVLESTTSASSTSSSLTFQHNRGAAANTLTLVSVQLGRQTSISGNVTYAGNNMALVGSTSISSGSGRRNTVLIYRAFNVPTGNQTVSINASGNNRIVAGATSFSNVNPNTPLNAYRGNTGESTSASIPNIVTGPGQIVFSAISHTANKTIGLGSGQTQRWQLKSGTNEDRAKGVGSTKSIASGVSTSLSYSNLDRERWAAGAVSVRPNPCPVSGTVNSTNISCGNATGSITISNPTGAANGNYQYRLNTGAWLSTSTFTSLVAGTYSVGIRDADDTSCDVTIATVTISNTNNDRDCDGIPDSTDVDDDNDGVLDVDEGLTGCISVDDAITSITTDLPFTNDGGLEATTSTLFDGDIDGQQLFYFDNNQSYPGSNQDIFDIGFDQPIALTEIIVQLDRTGSFLESGVQYKTQGFDGSIWVDLTGTITSDGNASGNQEVFSFSSNTIAYANYRILWTGGDQVGWDPWIEEILVTALPCSGFNSPDTEGDNIPNHLDLDSDNDGIPDNIEAQTSLGYIAPTGNVGDNGLDSAYENNDTSTATGLTPENTDNTDLPDFLDLDSDNDGIFDVEESVFPVLTNDGNGKVTGAFGTNGLLSSLETVDDYSDVNGAFDDTTPANDFIDVDNDVNSGGDVDYRDIDMDNDGVSDDQDVDADNDGILDSVECNTNSEIIIDDSLIANGDFNQPNGNPYEGDEDATNGADTNFAPSPWGRFDTPDLNTDLTIAFQGNETARASLPGFQSSPSGGSFMGFRDDEGIFGDIIINDPDEELTVRFLYTEYRNPGTTGGNPSDVDIVFRFNSTSTVTGQPIGTVPNLIDSGGTPGTWETRTFTLVPSALGISTAGTYNIFIGSNITDLREIWAFVDNFVIIETSSIPCPDSDGDSIADYLDLDSDNDGIADIIEAGGLDSNTDGRADDNTDTDSDGWADTFDPDNGGTALADTNSDSDSYPDRIDIDADNDGIVDVLESQSTLDYFAPTGTDADNDGIDDAFDTDEGGAFTQTLADTDSDGVPDMFDDDSDGDGESDTIEAYDTNNDGVADTLPLGADADKDGLDDAFDLFNLLTTSTGLNPANGSQTAGSFPDTDNPGSESNWREFLFRDYMRHGKFFRNNVEQPMDFGKSSN</sequence>
<gene>
    <name evidence="2" type="ordered locus">P700755_002496</name>
</gene>
<dbReference type="Proteomes" id="UP000008514">
    <property type="component" value="Chromosome"/>
</dbReference>
<feature type="region of interest" description="Disordered" evidence="1">
    <location>
        <begin position="1079"/>
        <end position="1100"/>
    </location>
</feature>
<dbReference type="InterPro" id="IPR028974">
    <property type="entry name" value="TSP_type-3_rpt"/>
</dbReference>
<reference evidence="2" key="2">
    <citation type="submission" date="2012-09" db="EMBL/GenBank/DDBJ databases">
        <title>The complete sequence of Psychroflexus torquis an extreme psychrophile from sea-ice that is stimulated by light.</title>
        <authorList>
            <person name="Feng S."/>
            <person name="Powell S.M."/>
            <person name="Bowman J.P."/>
        </authorList>
    </citation>
    <scope>NUCLEOTIDE SEQUENCE [LARGE SCALE GENOMIC DNA]</scope>
    <source>
        <strain evidence="2">ATCC 700755</strain>
    </source>
</reference>
<protein>
    <submittedName>
        <fullName evidence="2">Uncharacterized protein</fullName>
    </submittedName>
</protein>
<dbReference type="EMBL" id="CP003879">
    <property type="protein sequence ID" value="AFU69257.1"/>
    <property type="molecule type" value="Genomic_DNA"/>
</dbReference>
<evidence type="ECO:0000313" key="3">
    <source>
        <dbReference type="Proteomes" id="UP000008514"/>
    </source>
</evidence>
<evidence type="ECO:0000313" key="2">
    <source>
        <dbReference type="EMBL" id="AFU69257.1"/>
    </source>
</evidence>
<organism evidence="2 3">
    <name type="scientific">Psychroflexus torquis (strain ATCC 700755 / CIP 106069 / ACAM 623)</name>
    <dbReference type="NCBI Taxonomy" id="313595"/>
    <lineage>
        <taxon>Bacteria</taxon>
        <taxon>Pseudomonadati</taxon>
        <taxon>Bacteroidota</taxon>
        <taxon>Flavobacteriia</taxon>
        <taxon>Flavobacteriales</taxon>
        <taxon>Flavobacteriaceae</taxon>
        <taxon>Psychroflexus</taxon>
    </lineage>
</organism>
<dbReference type="eggNOG" id="COG1361">
    <property type="taxonomic scope" value="Bacteria"/>
</dbReference>
<dbReference type="Gene3D" id="4.10.1080.10">
    <property type="entry name" value="TSP type-3 repeat"/>
    <property type="match status" value="1"/>
</dbReference>